<feature type="non-terminal residue" evidence="2">
    <location>
        <position position="66"/>
    </location>
</feature>
<dbReference type="SUPFAM" id="SSF52151">
    <property type="entry name" value="FabD/lysophospholipase-like"/>
    <property type="match status" value="1"/>
</dbReference>
<dbReference type="Pfam" id="PF00698">
    <property type="entry name" value="Acyl_transf_1"/>
    <property type="match status" value="1"/>
</dbReference>
<sequence length="66" mass="7054">LADELVKGEATTRINDPADVSQLAYTSIQLAITNLLRSWELLPTSVAGHSIGEILAAYSAEILSLE</sequence>
<dbReference type="EMBL" id="MU253758">
    <property type="protein sequence ID" value="KAG9247993.1"/>
    <property type="molecule type" value="Genomic_DNA"/>
</dbReference>
<proteinExistence type="predicted"/>
<dbReference type="OrthoDB" id="3799328at2759"/>
<dbReference type="InterPro" id="IPR001227">
    <property type="entry name" value="Ac_transferase_dom_sf"/>
</dbReference>
<gene>
    <name evidence="2" type="ORF">BJ878DRAFT_405782</name>
</gene>
<evidence type="ECO:0000313" key="3">
    <source>
        <dbReference type="Proteomes" id="UP000887226"/>
    </source>
</evidence>
<dbReference type="Proteomes" id="UP000887226">
    <property type="component" value="Unassembled WGS sequence"/>
</dbReference>
<evidence type="ECO:0000313" key="2">
    <source>
        <dbReference type="EMBL" id="KAG9247993.1"/>
    </source>
</evidence>
<feature type="non-terminal residue" evidence="2">
    <location>
        <position position="1"/>
    </location>
</feature>
<evidence type="ECO:0000259" key="1">
    <source>
        <dbReference type="Pfam" id="PF00698"/>
    </source>
</evidence>
<dbReference type="Gene3D" id="3.40.366.10">
    <property type="entry name" value="Malonyl-Coenzyme A Acyl Carrier Protein, domain 2"/>
    <property type="match status" value="1"/>
</dbReference>
<dbReference type="AlphaFoldDB" id="A0A9P8CI64"/>
<dbReference type="InterPro" id="IPR014043">
    <property type="entry name" value="Acyl_transferase_dom"/>
</dbReference>
<comment type="caution">
    <text evidence="2">The sequence shown here is derived from an EMBL/GenBank/DDBJ whole genome shotgun (WGS) entry which is preliminary data.</text>
</comment>
<accession>A0A9P8CI64</accession>
<organism evidence="2 3">
    <name type="scientific">Calycina marina</name>
    <dbReference type="NCBI Taxonomy" id="1763456"/>
    <lineage>
        <taxon>Eukaryota</taxon>
        <taxon>Fungi</taxon>
        <taxon>Dikarya</taxon>
        <taxon>Ascomycota</taxon>
        <taxon>Pezizomycotina</taxon>
        <taxon>Leotiomycetes</taxon>
        <taxon>Helotiales</taxon>
        <taxon>Pezizellaceae</taxon>
        <taxon>Calycina</taxon>
    </lineage>
</organism>
<dbReference type="GO" id="GO:0016740">
    <property type="term" value="F:transferase activity"/>
    <property type="evidence" value="ECO:0007669"/>
    <property type="project" value="InterPro"/>
</dbReference>
<feature type="domain" description="Malonyl-CoA:ACP transacylase (MAT)" evidence="1">
    <location>
        <begin position="18"/>
        <end position="65"/>
    </location>
</feature>
<name>A0A9P8CI64_9HELO</name>
<dbReference type="InterPro" id="IPR016035">
    <property type="entry name" value="Acyl_Trfase/lysoPLipase"/>
</dbReference>
<reference evidence="2" key="1">
    <citation type="journal article" date="2021" name="IMA Fungus">
        <title>Genomic characterization of three marine fungi, including Emericellopsis atlantica sp. nov. with signatures of a generalist lifestyle and marine biomass degradation.</title>
        <authorList>
            <person name="Hagestad O.C."/>
            <person name="Hou L."/>
            <person name="Andersen J.H."/>
            <person name="Hansen E.H."/>
            <person name="Altermark B."/>
            <person name="Li C."/>
            <person name="Kuhnert E."/>
            <person name="Cox R.J."/>
            <person name="Crous P.W."/>
            <person name="Spatafora J.W."/>
            <person name="Lail K."/>
            <person name="Amirebrahimi M."/>
            <person name="Lipzen A."/>
            <person name="Pangilinan J."/>
            <person name="Andreopoulos W."/>
            <person name="Hayes R.D."/>
            <person name="Ng V."/>
            <person name="Grigoriev I.V."/>
            <person name="Jackson S.A."/>
            <person name="Sutton T.D.S."/>
            <person name="Dobson A.D.W."/>
            <person name="Rama T."/>
        </authorList>
    </citation>
    <scope>NUCLEOTIDE SEQUENCE</scope>
    <source>
        <strain evidence="2">TRa3180A</strain>
    </source>
</reference>
<keyword evidence="3" id="KW-1185">Reference proteome</keyword>
<protein>
    <recommendedName>
        <fullName evidence="1">Malonyl-CoA:ACP transacylase (MAT) domain-containing protein</fullName>
    </recommendedName>
</protein>